<dbReference type="SMART" id="SM00261">
    <property type="entry name" value="FU"/>
    <property type="match status" value="11"/>
</dbReference>
<feature type="domain" description="EGF-like" evidence="2">
    <location>
        <begin position="247"/>
        <end position="282"/>
    </location>
</feature>
<sequence>MRTIVILFLAIILQESRGATVPTTNVYNCDAGQTGLRRVTCGMCSSGRIPTKDKLKCLQCPNWCIKGECVEKSSWTNENDATDCKACTEHYYLKGTVCEECSIGCKNCTDATICNACYSNYVLKDTPKECASCPSNCVACNWNTANAAAECSTCKDEYSISYGFSHYKHDAFSACGSYCKSCSYSKDNGVSCSSCYSNAYKETNSAVSTCKLCSTAISGCKRCTNKDTCTECLSKAYSITSSNKCEACSTVSASCIECDASSGVNKCKKCMSGYYLNSGSCSLCPRNCDTCEQRDNIIKCTKCKVDYTIVDVKSCDRCPDNCLQCHVVVDKLTIAMHAPGTRQIPELNVTEMAQVILALKILEEDLGGEKMMEPVFVTCPSNCLKCYFKITSSSTPVCYASKCAKGFGFDDTTGTCFPCQTGCDYCKKASTSSICQKCSEKYAPKFVTGTSNIETCISCSSLSNCDHCEVIGNDVKCRRSPCASKSTGTNKKFSFSSSTCATACPADSSCPSADVHDENEICYCRNCPSGSVTVTAGANAGVCKSCGIDCEECVLSANKEDVECRTCKGSKQWVTVETGSPAAIVRGCYDCSIASPMCKLFEYTGSPAICKCKTGECIGDISHTSPNDRLTVLQSPTNHQECKACHEHVSNALWCGGTYAMPTLATCKFGYMRDCGGTACLKIVPNCAFAFPIPSPVSPSIATCTQCATNAYYDPTTGLCPICNADPTRASCTSCIYDSGNVLCTGCNSPSKKGYKCGTTDCGTSIPNCATPWAMDDSGSTCKCHLCTGPSTETVTPLDANQFFGTGCGAPQSAAIPNCDTQAIVPSPSATDYCQICSTGYTTKAGNAACEDITPFTNTTTPINVPVAVDPGSRSPSGCLGYLAIEGVTASDGRCGACPTGQELEVVSPSQYKCTACTVSGRDNCEFVVAHNGGCRCGRCTADASPNFFIMKPDHSSCLQCTLITDCTTHTLRLANGGYLCACAACGMGRILSADGFHCVDCSSSTCSGGTIAVNSGTTCSCECAAGSFKKADGTGCVPCTAANFANCQTNGFKLNSDNTCGCSGCATGYVMKSDKSACLSCTATTPGGITPNCKTCTESLATAGSIDKCTLCNDHFALKAETAPTAPSCMACETGCKTCTVDTTTTPATTSNKCRVCNPGYALNNAGKCIQCPQTPTICSECLINPADETQTLCLQFGCGSNALRDNDFKCEGCSIANCQKCVKDIGNTFKCLKCNDKHYMDSVGSCQTCVADCDFCIDGTTCLPNGCKEGFIRHRTEGICISCTGSGVSRCIYSNAQSDTLVPKVCKTGYILNIGVTPHVCQKCDSNCKSCPTNGKDKCDSGQCNSGYIYDSTDQKCYPNKFGCLTSTRSNGKTTCQSCNTATSVLSNGECKTCPTGCSGCSFDAATSKFTCSSCKAQYYKTNDNLCSPCPTGCSACSLNGASVECTSCLATYGLKGTSCELCGIGECQTCSASSGGSSLVCMSCSSKFYLSNEDCGQCPKFCKECSYNQKYECTKCYDRYAKASDGTCVPCPSNCEICTANADKTTRCTKCISNSYSLKTDGTCSLCSEAAFANCATCGPTPSGGKSKCDMCSGGFTLQDDKLACVSCLIIGCDMCAHGRVCSKCKSGFYLHNYDRECARKCFECKGNQADCGNDISSTKNSTNKVKVIDCGIGDCWAYRTEVSGTITFARGCSNETCTSSNENENCKTVQGKKECVQCCRGERCNTWALDGKAGVAGLVSSTLLIVLCIVESFAQMSLV</sequence>
<dbReference type="OrthoDB" id="5945029at2759"/>
<dbReference type="InterPro" id="IPR006212">
    <property type="entry name" value="Furin_repeat"/>
</dbReference>
<feature type="domain" description="EGF-like" evidence="2">
    <location>
        <begin position="418"/>
        <end position="457"/>
    </location>
</feature>
<feature type="domain" description="EGF-like" evidence="2">
    <location>
        <begin position="1500"/>
        <end position="1532"/>
    </location>
</feature>
<dbReference type="InterPro" id="IPR009030">
    <property type="entry name" value="Growth_fac_rcpt_cys_sf"/>
</dbReference>
<feature type="domain" description="EGF-like" evidence="2">
    <location>
        <begin position="1214"/>
        <end position="1249"/>
    </location>
</feature>
<dbReference type="InterPro" id="IPR052798">
    <property type="entry name" value="Giardia_VSA"/>
</dbReference>
<gene>
    <name evidence="3" type="ORF">DGYR_LOCUS817</name>
</gene>
<dbReference type="PANTHER" id="PTHR23275">
    <property type="entry name" value="CABRIOLET.-RELATED"/>
    <property type="match status" value="1"/>
</dbReference>
<feature type="domain" description="EGF-like" evidence="2">
    <location>
        <begin position="1431"/>
        <end position="1463"/>
    </location>
</feature>
<feature type="domain" description="EGF-like" evidence="2">
    <location>
        <begin position="1392"/>
        <end position="1430"/>
    </location>
</feature>
<evidence type="ECO:0000259" key="2">
    <source>
        <dbReference type="SMART" id="SM00181"/>
    </source>
</evidence>
<keyword evidence="4" id="KW-1185">Reference proteome</keyword>
<feature type="domain" description="EGF-like" evidence="2">
    <location>
        <begin position="1132"/>
        <end position="1171"/>
    </location>
</feature>
<accession>A0A7I8V7A8</accession>
<feature type="domain" description="EGF-like" evidence="2">
    <location>
        <begin position="283"/>
        <end position="316"/>
    </location>
</feature>
<dbReference type="PANTHER" id="PTHR23275:SF100">
    <property type="entry name" value="EGF-LIKE DOMAIN-CONTAINING PROTEIN"/>
    <property type="match status" value="1"/>
</dbReference>
<dbReference type="EMBL" id="CAJFCJ010000001">
    <property type="protein sequence ID" value="CAD5111530.1"/>
    <property type="molecule type" value="Genomic_DNA"/>
</dbReference>
<feature type="chain" id="PRO_5029598949" evidence="1">
    <location>
        <begin position="19"/>
        <end position="1763"/>
    </location>
</feature>
<feature type="domain" description="EGF-like" evidence="2">
    <location>
        <begin position="1464"/>
        <end position="1499"/>
    </location>
</feature>
<dbReference type="Proteomes" id="UP000549394">
    <property type="component" value="Unassembled WGS sequence"/>
</dbReference>
<evidence type="ECO:0000313" key="4">
    <source>
        <dbReference type="Proteomes" id="UP000549394"/>
    </source>
</evidence>
<feature type="domain" description="EGF-like" evidence="2">
    <location>
        <begin position="1569"/>
        <end position="1609"/>
    </location>
</feature>
<reference evidence="3 4" key="1">
    <citation type="submission" date="2020-08" db="EMBL/GenBank/DDBJ databases">
        <authorList>
            <person name="Hejnol A."/>
        </authorList>
    </citation>
    <scope>NUCLEOTIDE SEQUENCE [LARGE SCALE GENOMIC DNA]</scope>
</reference>
<protein>
    <submittedName>
        <fullName evidence="3">DgyrCDS833</fullName>
    </submittedName>
</protein>
<dbReference type="SUPFAM" id="SSF57184">
    <property type="entry name" value="Growth factor receptor domain"/>
    <property type="match status" value="5"/>
</dbReference>
<name>A0A7I8V7A8_9ANNE</name>
<dbReference type="SMART" id="SM00181">
    <property type="entry name" value="EGF"/>
    <property type="match status" value="15"/>
</dbReference>
<feature type="signal peptide" evidence="1">
    <location>
        <begin position="1"/>
        <end position="18"/>
    </location>
</feature>
<organism evidence="3 4">
    <name type="scientific">Dimorphilus gyrociliatus</name>
    <dbReference type="NCBI Taxonomy" id="2664684"/>
    <lineage>
        <taxon>Eukaryota</taxon>
        <taxon>Metazoa</taxon>
        <taxon>Spiralia</taxon>
        <taxon>Lophotrochozoa</taxon>
        <taxon>Annelida</taxon>
        <taxon>Polychaeta</taxon>
        <taxon>Polychaeta incertae sedis</taxon>
        <taxon>Dinophilidae</taxon>
        <taxon>Dimorphilus</taxon>
    </lineage>
</organism>
<keyword evidence="1" id="KW-0732">Signal</keyword>
<feature type="domain" description="EGF-like" evidence="2">
    <location>
        <begin position="1250"/>
        <end position="1283"/>
    </location>
</feature>
<feature type="domain" description="EGF-like" evidence="2">
    <location>
        <begin position="960"/>
        <end position="1000"/>
    </location>
</feature>
<proteinExistence type="predicted"/>
<feature type="domain" description="EGF-like" evidence="2">
    <location>
        <begin position="100"/>
        <end position="131"/>
    </location>
</feature>
<comment type="caution">
    <text evidence="3">The sequence shown here is derived from an EMBL/GenBank/DDBJ whole genome shotgun (WGS) entry which is preliminary data.</text>
</comment>
<evidence type="ECO:0000313" key="3">
    <source>
        <dbReference type="EMBL" id="CAD5111530.1"/>
    </source>
</evidence>
<feature type="domain" description="EGF-like" evidence="2">
    <location>
        <begin position="1533"/>
        <end position="1568"/>
    </location>
</feature>
<feature type="domain" description="EGF-like" evidence="2">
    <location>
        <begin position="1610"/>
        <end position="1642"/>
    </location>
</feature>
<evidence type="ECO:0000256" key="1">
    <source>
        <dbReference type="SAM" id="SignalP"/>
    </source>
</evidence>
<dbReference type="InterPro" id="IPR000742">
    <property type="entry name" value="EGF"/>
</dbReference>